<dbReference type="PANTHER" id="PTHR41286">
    <property type="entry name" value="HNH NUCLEASE YAJD-RELATED"/>
    <property type="match status" value="1"/>
</dbReference>
<dbReference type="InterPro" id="IPR003615">
    <property type="entry name" value="HNH_nuc"/>
</dbReference>
<evidence type="ECO:0000259" key="6">
    <source>
        <dbReference type="SMART" id="SM00507"/>
    </source>
</evidence>
<evidence type="ECO:0000256" key="1">
    <source>
        <dbReference type="ARBA" id="ARBA00022722"/>
    </source>
</evidence>
<name>A0ABP8PY03_9GAMM</name>
<organism evidence="7 8">
    <name type="scientific">Pseudaeromonas paramecii</name>
    <dbReference type="NCBI Taxonomy" id="2138166"/>
    <lineage>
        <taxon>Bacteria</taxon>
        <taxon>Pseudomonadati</taxon>
        <taxon>Pseudomonadota</taxon>
        <taxon>Gammaproteobacteria</taxon>
        <taxon>Aeromonadales</taxon>
        <taxon>Aeromonadaceae</taxon>
        <taxon>Pseudaeromonas</taxon>
    </lineage>
</organism>
<keyword evidence="1" id="KW-0540">Nuclease</keyword>
<reference evidence="8" key="1">
    <citation type="journal article" date="2019" name="Int. J. Syst. Evol. Microbiol.">
        <title>The Global Catalogue of Microorganisms (GCM) 10K type strain sequencing project: providing services to taxonomists for standard genome sequencing and annotation.</title>
        <authorList>
            <consortium name="The Broad Institute Genomics Platform"/>
            <consortium name="The Broad Institute Genome Sequencing Center for Infectious Disease"/>
            <person name="Wu L."/>
            <person name="Ma J."/>
        </authorList>
    </citation>
    <scope>NUCLEOTIDE SEQUENCE [LARGE SCALE GENOMIC DNA]</scope>
    <source>
        <strain evidence="8">JCM 32226</strain>
    </source>
</reference>
<evidence type="ECO:0000256" key="3">
    <source>
        <dbReference type="ARBA" id="ARBA00038412"/>
    </source>
</evidence>
<dbReference type="GO" id="GO:0004519">
    <property type="term" value="F:endonuclease activity"/>
    <property type="evidence" value="ECO:0007669"/>
    <property type="project" value="UniProtKB-KW"/>
</dbReference>
<keyword evidence="2" id="KW-0378">Hydrolase</keyword>
<comment type="similarity">
    <text evidence="3">Belongs to the HNH nuclease family.</text>
</comment>
<evidence type="ECO:0000256" key="4">
    <source>
        <dbReference type="ARBA" id="ARBA00040194"/>
    </source>
</evidence>
<comment type="caution">
    <text evidence="7">The sequence shown here is derived from an EMBL/GenBank/DDBJ whole genome shotgun (WGS) entry which is preliminary data.</text>
</comment>
<feature type="region of interest" description="Disordered" evidence="5">
    <location>
        <begin position="109"/>
        <end position="130"/>
    </location>
</feature>
<dbReference type="RefSeq" id="WP_345009374.1">
    <property type="nucleotide sequence ID" value="NZ_BAABFC010000001.1"/>
</dbReference>
<feature type="domain" description="HNH nuclease" evidence="6">
    <location>
        <begin position="54"/>
        <end position="108"/>
    </location>
</feature>
<keyword evidence="7" id="KW-0255">Endonuclease</keyword>
<sequence length="130" mass="14635">MPARIPKVCRERTCSRLTTERHGYCPEHAHLADGWKKVAKVSAEDRGYGWAWRKRRQRVLERDRYLCQVCLAKGRITVATEVDHIVNKAAGGTDDEANLQAICRSCHAAKTQSESSDARQSSTKPVQTRG</sequence>
<evidence type="ECO:0000256" key="2">
    <source>
        <dbReference type="ARBA" id="ARBA00022801"/>
    </source>
</evidence>
<dbReference type="InterPro" id="IPR002711">
    <property type="entry name" value="HNH"/>
</dbReference>
<dbReference type="SMART" id="SM00507">
    <property type="entry name" value="HNHc"/>
    <property type="match status" value="1"/>
</dbReference>
<evidence type="ECO:0000313" key="7">
    <source>
        <dbReference type="EMBL" id="GAA4493254.1"/>
    </source>
</evidence>
<dbReference type="Proteomes" id="UP001501321">
    <property type="component" value="Unassembled WGS sequence"/>
</dbReference>
<dbReference type="PANTHER" id="PTHR41286:SF1">
    <property type="entry name" value="HNH NUCLEASE YAJD-RELATED"/>
    <property type="match status" value="1"/>
</dbReference>
<evidence type="ECO:0000256" key="5">
    <source>
        <dbReference type="SAM" id="MobiDB-lite"/>
    </source>
</evidence>
<feature type="compositionally biased region" description="Polar residues" evidence="5">
    <location>
        <begin position="110"/>
        <end position="130"/>
    </location>
</feature>
<accession>A0ABP8PY03</accession>
<keyword evidence="8" id="KW-1185">Reference proteome</keyword>
<dbReference type="Gene3D" id="1.10.30.50">
    <property type="match status" value="1"/>
</dbReference>
<protein>
    <recommendedName>
        <fullName evidence="4">Putative HNH nuclease YajD</fullName>
    </recommendedName>
</protein>
<dbReference type="EMBL" id="BAABFC010000001">
    <property type="protein sequence ID" value="GAA4493254.1"/>
    <property type="molecule type" value="Genomic_DNA"/>
</dbReference>
<proteinExistence type="inferred from homology"/>
<dbReference type="CDD" id="cd00085">
    <property type="entry name" value="HNHc"/>
    <property type="match status" value="1"/>
</dbReference>
<evidence type="ECO:0000313" key="8">
    <source>
        <dbReference type="Proteomes" id="UP001501321"/>
    </source>
</evidence>
<dbReference type="Pfam" id="PF01844">
    <property type="entry name" value="HNH"/>
    <property type="match status" value="1"/>
</dbReference>
<gene>
    <name evidence="7" type="ORF">GCM10023095_03130</name>
</gene>